<evidence type="ECO:0000256" key="7">
    <source>
        <dbReference type="ARBA" id="ARBA00023136"/>
    </source>
</evidence>
<keyword evidence="4" id="KW-0997">Cell inner membrane</keyword>
<keyword evidence="2 8" id="KW-0813">Transport</keyword>
<dbReference type="Pfam" id="PF00528">
    <property type="entry name" value="BPD_transp_1"/>
    <property type="match status" value="2"/>
</dbReference>
<organism evidence="10 11">
    <name type="scientific">Nocardioides marmoriginsengisoli</name>
    <dbReference type="NCBI Taxonomy" id="661483"/>
    <lineage>
        <taxon>Bacteria</taxon>
        <taxon>Bacillati</taxon>
        <taxon>Actinomycetota</taxon>
        <taxon>Actinomycetes</taxon>
        <taxon>Propionibacteriales</taxon>
        <taxon>Nocardioidaceae</taxon>
        <taxon>Nocardioides</taxon>
    </lineage>
</organism>
<dbReference type="CDD" id="cd06261">
    <property type="entry name" value="TM_PBP2"/>
    <property type="match status" value="2"/>
</dbReference>
<keyword evidence="7 8" id="KW-0472">Membrane</keyword>
<comment type="similarity">
    <text evidence="8">Belongs to the binding-protein-dependent transport system permease family.</text>
</comment>
<feature type="transmembrane region" description="Helical" evidence="8">
    <location>
        <begin position="92"/>
        <end position="111"/>
    </location>
</feature>
<feature type="domain" description="ABC transmembrane type-1" evidence="9">
    <location>
        <begin position="310"/>
        <end position="500"/>
    </location>
</feature>
<dbReference type="PANTHER" id="PTHR43357:SF3">
    <property type="entry name" value="FE(3+)-TRANSPORT SYSTEM PERMEASE PROTEIN FBPB 2"/>
    <property type="match status" value="1"/>
</dbReference>
<dbReference type="GO" id="GO:0055085">
    <property type="term" value="P:transmembrane transport"/>
    <property type="evidence" value="ECO:0007669"/>
    <property type="project" value="InterPro"/>
</dbReference>
<dbReference type="EMBL" id="RJSE01000005">
    <property type="protein sequence ID" value="RNL64318.1"/>
    <property type="molecule type" value="Genomic_DNA"/>
</dbReference>
<keyword evidence="3" id="KW-1003">Cell membrane</keyword>
<accession>A0A3N0CLJ3</accession>
<sequence>MTRTGRPQLSPLLLTGLVVVVLALIPLGYVVVATVTMGPHELGALLWRARVGELLGNTLKLLVGTVLVTTVLGVGTAVLVSRTDLPGRGWWHALLSAPLAVPAFVNSYGWVSLTSDVQSYLGAVLVISLSYYPLVYLPVVGALATLEAAPEEVARSLGRSRTRAFLTAALPRLLPAVLGGGLLVGLHVLAEFGALQLLNYPTFTTAIYGQYRSSFTSNAGTVLASVLVALCIVLLLIELLARGRRRLDRVGRGTGRRPEPVPLGRFRPLALLGLLGLVALTLGVPLYSLTHWLVVGSSTAFPVGDLVGALVSTLGLAAAGAAVTVVMAMPLAWLVVRRRGAASTVLERAAYIANALPGIVVALALITVSIRVVPSLYQTLPVLLLAYAVLFLPRALVSVRSSLEHAPVLLDEVSRSLGQSTWATFRRVTLPLVSPGVGAGAALVFLAISTELTATLLLSPIGTDTLATKFWSASSSVQYGAAAPYAVLLILAALPATVMLSRQARPQEVSR</sequence>
<feature type="transmembrane region" description="Helical" evidence="8">
    <location>
        <begin position="376"/>
        <end position="397"/>
    </location>
</feature>
<reference evidence="10 11" key="1">
    <citation type="submission" date="2018-11" db="EMBL/GenBank/DDBJ databases">
        <authorList>
            <person name="Li F."/>
        </authorList>
    </citation>
    <scope>NUCLEOTIDE SEQUENCE [LARGE SCALE GENOMIC DNA]</scope>
    <source>
        <strain evidence="10 11">Gsoil 097</strain>
    </source>
</reference>
<dbReference type="Gene3D" id="1.10.3720.10">
    <property type="entry name" value="MetI-like"/>
    <property type="match status" value="2"/>
</dbReference>
<dbReference type="InterPro" id="IPR000515">
    <property type="entry name" value="MetI-like"/>
</dbReference>
<dbReference type="PROSITE" id="PS50928">
    <property type="entry name" value="ABC_TM1"/>
    <property type="match status" value="2"/>
</dbReference>
<proteinExistence type="inferred from homology"/>
<keyword evidence="6 8" id="KW-1133">Transmembrane helix</keyword>
<dbReference type="PANTHER" id="PTHR43357">
    <property type="entry name" value="INNER MEMBRANE ABC TRANSPORTER PERMEASE PROTEIN YDCV"/>
    <property type="match status" value="1"/>
</dbReference>
<evidence type="ECO:0000256" key="3">
    <source>
        <dbReference type="ARBA" id="ARBA00022475"/>
    </source>
</evidence>
<feature type="transmembrane region" description="Helical" evidence="8">
    <location>
        <begin position="170"/>
        <end position="190"/>
    </location>
</feature>
<feature type="domain" description="ABC transmembrane type-1" evidence="9">
    <location>
        <begin position="55"/>
        <end position="240"/>
    </location>
</feature>
<comment type="caution">
    <text evidence="10">The sequence shown here is derived from an EMBL/GenBank/DDBJ whole genome shotgun (WGS) entry which is preliminary data.</text>
</comment>
<evidence type="ECO:0000256" key="6">
    <source>
        <dbReference type="ARBA" id="ARBA00022989"/>
    </source>
</evidence>
<evidence type="ECO:0000313" key="10">
    <source>
        <dbReference type="EMBL" id="RNL64318.1"/>
    </source>
</evidence>
<feature type="transmembrane region" description="Helical" evidence="8">
    <location>
        <begin position="307"/>
        <end position="336"/>
    </location>
</feature>
<evidence type="ECO:0000256" key="4">
    <source>
        <dbReference type="ARBA" id="ARBA00022519"/>
    </source>
</evidence>
<evidence type="ECO:0000256" key="5">
    <source>
        <dbReference type="ARBA" id="ARBA00022692"/>
    </source>
</evidence>
<feature type="transmembrane region" description="Helical" evidence="8">
    <location>
        <begin position="266"/>
        <end position="287"/>
    </location>
</feature>
<feature type="transmembrane region" description="Helical" evidence="8">
    <location>
        <begin position="436"/>
        <end position="462"/>
    </location>
</feature>
<gene>
    <name evidence="10" type="ORF">EFK50_07265</name>
</gene>
<feature type="transmembrane region" description="Helical" evidence="8">
    <location>
        <begin position="12"/>
        <end position="38"/>
    </location>
</feature>
<evidence type="ECO:0000256" key="2">
    <source>
        <dbReference type="ARBA" id="ARBA00022448"/>
    </source>
</evidence>
<dbReference type="Proteomes" id="UP000267128">
    <property type="component" value="Unassembled WGS sequence"/>
</dbReference>
<dbReference type="SUPFAM" id="SSF161098">
    <property type="entry name" value="MetI-like"/>
    <property type="match status" value="2"/>
</dbReference>
<dbReference type="RefSeq" id="WP_123226894.1">
    <property type="nucleotide sequence ID" value="NZ_RJSE01000005.1"/>
</dbReference>
<keyword evidence="11" id="KW-1185">Reference proteome</keyword>
<evidence type="ECO:0000256" key="8">
    <source>
        <dbReference type="RuleBase" id="RU363032"/>
    </source>
</evidence>
<evidence type="ECO:0000259" key="9">
    <source>
        <dbReference type="PROSITE" id="PS50928"/>
    </source>
</evidence>
<dbReference type="OrthoDB" id="5100908at2"/>
<feature type="transmembrane region" description="Helical" evidence="8">
    <location>
        <begin position="131"/>
        <end position="149"/>
    </location>
</feature>
<feature type="transmembrane region" description="Helical" evidence="8">
    <location>
        <begin position="58"/>
        <end position="80"/>
    </location>
</feature>
<evidence type="ECO:0000256" key="1">
    <source>
        <dbReference type="ARBA" id="ARBA00004429"/>
    </source>
</evidence>
<feature type="transmembrane region" description="Helical" evidence="8">
    <location>
        <begin position="348"/>
        <end position="370"/>
    </location>
</feature>
<keyword evidence="5 8" id="KW-0812">Transmembrane</keyword>
<name>A0A3N0CLJ3_9ACTN</name>
<dbReference type="GO" id="GO:0005886">
    <property type="term" value="C:plasma membrane"/>
    <property type="evidence" value="ECO:0007669"/>
    <property type="project" value="UniProtKB-SubCell"/>
</dbReference>
<dbReference type="AlphaFoldDB" id="A0A3N0CLJ3"/>
<comment type="subcellular location">
    <subcellularLocation>
        <location evidence="1">Cell inner membrane</location>
        <topology evidence="1">Multi-pass membrane protein</topology>
    </subcellularLocation>
    <subcellularLocation>
        <location evidence="8">Cell membrane</location>
        <topology evidence="8">Multi-pass membrane protein</topology>
    </subcellularLocation>
</comment>
<protein>
    <submittedName>
        <fullName evidence="10">Iron ABC transporter permease</fullName>
    </submittedName>
</protein>
<feature type="transmembrane region" description="Helical" evidence="8">
    <location>
        <begin position="482"/>
        <end position="501"/>
    </location>
</feature>
<feature type="transmembrane region" description="Helical" evidence="8">
    <location>
        <begin position="222"/>
        <end position="241"/>
    </location>
</feature>
<dbReference type="InterPro" id="IPR035906">
    <property type="entry name" value="MetI-like_sf"/>
</dbReference>
<evidence type="ECO:0000313" key="11">
    <source>
        <dbReference type="Proteomes" id="UP000267128"/>
    </source>
</evidence>